<evidence type="ECO:0000259" key="3">
    <source>
        <dbReference type="Pfam" id="PF00881"/>
    </source>
</evidence>
<comment type="similarity">
    <text evidence="1">Belongs to the nitroreductase family.</text>
</comment>
<dbReference type="STRING" id="993073.AS029_06250"/>
<dbReference type="SUPFAM" id="SSF55469">
    <property type="entry name" value="FMN-dependent nitroreductase-like"/>
    <property type="match status" value="1"/>
</dbReference>
<accession>A0A1G6IG02</accession>
<dbReference type="EMBL" id="FMYG01000003">
    <property type="protein sequence ID" value="SDC05487.1"/>
    <property type="molecule type" value="Genomic_DNA"/>
</dbReference>
<dbReference type="PANTHER" id="PTHR43673:SF10">
    <property type="entry name" value="NADH DEHYDROGENASE_NAD(P)H NITROREDUCTASE XCC3605-RELATED"/>
    <property type="match status" value="1"/>
</dbReference>
<dbReference type="Proteomes" id="UP000183203">
    <property type="component" value="Unassembled WGS sequence"/>
</dbReference>
<dbReference type="RefSeq" id="WP_058231748.1">
    <property type="nucleotide sequence ID" value="NZ_FMYG01000003.1"/>
</dbReference>
<dbReference type="AlphaFoldDB" id="A0A1G6IG02"/>
<name>A0A1G6IG02_9MICO</name>
<proteinExistence type="inferred from homology"/>
<evidence type="ECO:0000313" key="4">
    <source>
        <dbReference type="EMBL" id="SDC05487.1"/>
    </source>
</evidence>
<organism evidence="4 5">
    <name type="scientific">Microbacterium enclense</name>
    <dbReference type="NCBI Taxonomy" id="993073"/>
    <lineage>
        <taxon>Bacteria</taxon>
        <taxon>Bacillati</taxon>
        <taxon>Actinomycetota</taxon>
        <taxon>Actinomycetes</taxon>
        <taxon>Micrococcales</taxon>
        <taxon>Microbacteriaceae</taxon>
        <taxon>Microbacterium</taxon>
    </lineage>
</organism>
<dbReference type="OrthoDB" id="9802510at2"/>
<feature type="domain" description="Nitroreductase" evidence="3">
    <location>
        <begin position="20"/>
        <end position="161"/>
    </location>
</feature>
<evidence type="ECO:0000256" key="1">
    <source>
        <dbReference type="ARBA" id="ARBA00007118"/>
    </source>
</evidence>
<protein>
    <submittedName>
        <fullName evidence="4">Nitroreductase</fullName>
    </submittedName>
</protein>
<dbReference type="GO" id="GO:0016491">
    <property type="term" value="F:oxidoreductase activity"/>
    <property type="evidence" value="ECO:0007669"/>
    <property type="project" value="UniProtKB-KW"/>
</dbReference>
<sequence>MSLVLDRTAPTDAPILDVLAERWSTRVFDAETPIDEEALRSALEAARWAPSGMNFQPWRFIVARRGTAAHQRLVSTLMGFNQAWAPAAGALVVVLAETETEDGEARTWALYDSGQAAAHFTVQAHAEGLATHQMGGFVADDLRAVFDIDARFTPVTVIAVGALGDIDAAEEGLRQRELAPRERRTVAESLLVDD</sequence>
<dbReference type="CDD" id="cd02138">
    <property type="entry name" value="TdsD-like"/>
    <property type="match status" value="1"/>
</dbReference>
<keyword evidence="2" id="KW-0560">Oxidoreductase</keyword>
<dbReference type="PANTHER" id="PTHR43673">
    <property type="entry name" value="NAD(P)H NITROREDUCTASE YDGI-RELATED"/>
    <property type="match status" value="1"/>
</dbReference>
<reference evidence="4 5" key="1">
    <citation type="submission" date="2016-09" db="EMBL/GenBank/DDBJ databases">
        <authorList>
            <person name="Capua I."/>
            <person name="De Benedictis P."/>
            <person name="Joannis T."/>
            <person name="Lombin L.H."/>
            <person name="Cattoli G."/>
        </authorList>
    </citation>
    <scope>NUCLEOTIDE SEQUENCE [LARGE SCALE GENOMIC DNA]</scope>
    <source>
        <strain evidence="4 5">NIO-1002</strain>
    </source>
</reference>
<evidence type="ECO:0000313" key="5">
    <source>
        <dbReference type="Proteomes" id="UP000183203"/>
    </source>
</evidence>
<gene>
    <name evidence="4" type="ORF">SAMN05216418_1508</name>
</gene>
<dbReference type="InterPro" id="IPR029479">
    <property type="entry name" value="Nitroreductase"/>
</dbReference>
<dbReference type="Gene3D" id="3.40.109.10">
    <property type="entry name" value="NADH Oxidase"/>
    <property type="match status" value="1"/>
</dbReference>
<evidence type="ECO:0000256" key="2">
    <source>
        <dbReference type="ARBA" id="ARBA00023002"/>
    </source>
</evidence>
<dbReference type="InterPro" id="IPR000415">
    <property type="entry name" value="Nitroreductase-like"/>
</dbReference>
<dbReference type="Pfam" id="PF00881">
    <property type="entry name" value="Nitroreductase"/>
    <property type="match status" value="1"/>
</dbReference>